<evidence type="ECO:0000256" key="1">
    <source>
        <dbReference type="SAM" id="MobiDB-lite"/>
    </source>
</evidence>
<feature type="transmembrane region" description="Helical" evidence="2">
    <location>
        <begin position="472"/>
        <end position="492"/>
    </location>
</feature>
<dbReference type="EMBL" id="KZ857384">
    <property type="protein sequence ID" value="RDX54611.1"/>
    <property type="molecule type" value="Genomic_DNA"/>
</dbReference>
<keyword evidence="4" id="KW-1185">Reference proteome</keyword>
<dbReference type="OrthoDB" id="3256745at2759"/>
<feature type="transmembrane region" description="Helical" evidence="2">
    <location>
        <begin position="121"/>
        <end position="142"/>
    </location>
</feature>
<evidence type="ECO:0000313" key="4">
    <source>
        <dbReference type="Proteomes" id="UP000256964"/>
    </source>
</evidence>
<feature type="transmembrane region" description="Helical" evidence="2">
    <location>
        <begin position="40"/>
        <end position="59"/>
    </location>
</feature>
<dbReference type="STRING" id="139420.A0A371DQ02"/>
<feature type="transmembrane region" description="Helical" evidence="2">
    <location>
        <begin position="162"/>
        <end position="188"/>
    </location>
</feature>
<dbReference type="AlphaFoldDB" id="A0A371DQ02"/>
<name>A0A371DQ02_9APHY</name>
<keyword evidence="2" id="KW-0472">Membrane</keyword>
<feature type="compositionally biased region" description="Polar residues" evidence="1">
    <location>
        <begin position="241"/>
        <end position="266"/>
    </location>
</feature>
<protein>
    <submittedName>
        <fullName evidence="3">Uncharacterized protein</fullName>
    </submittedName>
</protein>
<evidence type="ECO:0000256" key="2">
    <source>
        <dbReference type="SAM" id="Phobius"/>
    </source>
</evidence>
<feature type="region of interest" description="Disordered" evidence="1">
    <location>
        <begin position="234"/>
        <end position="335"/>
    </location>
</feature>
<organism evidence="3 4">
    <name type="scientific">Lentinus brumalis</name>
    <dbReference type="NCBI Taxonomy" id="2498619"/>
    <lineage>
        <taxon>Eukaryota</taxon>
        <taxon>Fungi</taxon>
        <taxon>Dikarya</taxon>
        <taxon>Basidiomycota</taxon>
        <taxon>Agaricomycotina</taxon>
        <taxon>Agaricomycetes</taxon>
        <taxon>Polyporales</taxon>
        <taxon>Polyporaceae</taxon>
        <taxon>Lentinus</taxon>
    </lineage>
</organism>
<feature type="transmembrane region" description="Helical" evidence="2">
    <location>
        <begin position="6"/>
        <end position="28"/>
    </location>
</feature>
<accession>A0A371DQ02</accession>
<keyword evidence="2" id="KW-0812">Transmembrane</keyword>
<gene>
    <name evidence="3" type="ORF">OH76DRAFT_1340540</name>
</gene>
<sequence length="532" mass="58763">MLATGLKVVWFSLSLTGFLSSIAALPAFAQALDGYLIPGLYTATNLVLQGLFCLGMIWTMDPFEMPRTFCIMQPALSGVAWSFMTVITSCMTFATSYAILRPAGGVPASPAYIRSRLRWHHACLFMAFIPMAAFAAYLVLVLRFDAVQPTDGMNCDATNPVWVRLLSYAGVPLLLALPSLLLTCAAAFQFYIHSSRSPGHTSRSFVHSNDHFTPVPLRRQSKFRLNNGWHEAKGVDMEPYTTGSMPELTPSSTRPGADQRSVTPSGTIVVAEAIPSPPDSLSSARGRMSTGRAPVSPGVAQPGMRYHLPFQWQPPSPRSSTDLFRDSPELSYSRQTPSPLVFAMPADDPKGPNTTMVSVTSNLSERIYEAAPWLKDEKAAYLRQIERANNARKGEITHDDDEHYDAVSGELRWVRNSDDTATVKSELEFARTPQREVFEEVAWRPSPVDPSTYDAGLTETPIPNFTRMVWRILFFQLFSSATQIIATLSSLVDMFTQNKAPSSFGTQHVALILAAWAPPIAFGIIPWRRKAR</sequence>
<feature type="transmembrane region" description="Helical" evidence="2">
    <location>
        <begin position="79"/>
        <end position="100"/>
    </location>
</feature>
<reference evidence="3 4" key="1">
    <citation type="journal article" date="2018" name="Biotechnol. Biofuels">
        <title>Integrative visual omics of the white-rot fungus Polyporus brumalis exposes the biotechnological potential of its oxidative enzymes for delignifying raw plant biomass.</title>
        <authorList>
            <person name="Miyauchi S."/>
            <person name="Rancon A."/>
            <person name="Drula E."/>
            <person name="Hage H."/>
            <person name="Chaduli D."/>
            <person name="Favel A."/>
            <person name="Grisel S."/>
            <person name="Henrissat B."/>
            <person name="Herpoel-Gimbert I."/>
            <person name="Ruiz-Duenas F.J."/>
            <person name="Chevret D."/>
            <person name="Hainaut M."/>
            <person name="Lin J."/>
            <person name="Wang M."/>
            <person name="Pangilinan J."/>
            <person name="Lipzen A."/>
            <person name="Lesage-Meessen L."/>
            <person name="Navarro D."/>
            <person name="Riley R."/>
            <person name="Grigoriev I.V."/>
            <person name="Zhou S."/>
            <person name="Raouche S."/>
            <person name="Rosso M.N."/>
        </authorList>
    </citation>
    <scope>NUCLEOTIDE SEQUENCE [LARGE SCALE GENOMIC DNA]</scope>
    <source>
        <strain evidence="3 4">BRFM 1820</strain>
    </source>
</reference>
<feature type="transmembrane region" description="Helical" evidence="2">
    <location>
        <begin position="504"/>
        <end position="527"/>
    </location>
</feature>
<evidence type="ECO:0000313" key="3">
    <source>
        <dbReference type="EMBL" id="RDX54611.1"/>
    </source>
</evidence>
<dbReference type="Proteomes" id="UP000256964">
    <property type="component" value="Unassembled WGS sequence"/>
</dbReference>
<proteinExistence type="predicted"/>
<keyword evidence="2" id="KW-1133">Transmembrane helix</keyword>